<reference evidence="1" key="1">
    <citation type="journal article" date="2021" name="Proc. Natl. Acad. Sci. U.S.A.">
        <title>Three genomes in the algal genus Volvox reveal the fate of a haploid sex-determining region after a transition to homothallism.</title>
        <authorList>
            <person name="Yamamoto K."/>
            <person name="Hamaji T."/>
            <person name="Kawai-Toyooka H."/>
            <person name="Matsuzaki R."/>
            <person name="Takahashi F."/>
            <person name="Nishimura Y."/>
            <person name="Kawachi M."/>
            <person name="Noguchi H."/>
            <person name="Minakuchi Y."/>
            <person name="Umen J.G."/>
            <person name="Toyoda A."/>
            <person name="Nozaki H."/>
        </authorList>
    </citation>
    <scope>NUCLEOTIDE SEQUENCE</scope>
    <source>
        <strain evidence="1">NIES-3785</strain>
    </source>
</reference>
<name>A0A8J4G9Y4_9CHLO</name>
<gene>
    <name evidence="1" type="ORF">Vretimale_7753</name>
</gene>
<evidence type="ECO:0000313" key="1">
    <source>
        <dbReference type="EMBL" id="GIM02964.1"/>
    </source>
</evidence>
<dbReference type="Proteomes" id="UP000722791">
    <property type="component" value="Unassembled WGS sequence"/>
</dbReference>
<dbReference type="EMBL" id="BNCQ01000013">
    <property type="protein sequence ID" value="GIM02964.1"/>
    <property type="molecule type" value="Genomic_DNA"/>
</dbReference>
<accession>A0A8J4G9Y4</accession>
<dbReference type="AlphaFoldDB" id="A0A8J4G9Y4"/>
<evidence type="ECO:0000313" key="2">
    <source>
        <dbReference type="Proteomes" id="UP000722791"/>
    </source>
</evidence>
<organism evidence="1 2">
    <name type="scientific">Volvox reticuliferus</name>
    <dbReference type="NCBI Taxonomy" id="1737510"/>
    <lineage>
        <taxon>Eukaryota</taxon>
        <taxon>Viridiplantae</taxon>
        <taxon>Chlorophyta</taxon>
        <taxon>core chlorophytes</taxon>
        <taxon>Chlorophyceae</taxon>
        <taxon>CS clade</taxon>
        <taxon>Chlamydomonadales</taxon>
        <taxon>Volvocaceae</taxon>
        <taxon>Volvox</taxon>
    </lineage>
</organism>
<comment type="caution">
    <text evidence="1">The sequence shown here is derived from an EMBL/GenBank/DDBJ whole genome shotgun (WGS) entry which is preliminary data.</text>
</comment>
<proteinExistence type="predicted"/>
<protein>
    <submittedName>
        <fullName evidence="1">Uncharacterized protein</fullName>
    </submittedName>
</protein>
<feature type="non-terminal residue" evidence="1">
    <location>
        <position position="1"/>
    </location>
</feature>
<sequence>MAGPFSSASMALTRRLIGDALAAALGHAEATISSPAEARPPLNSAAVLIKDVVQVLHTFDRNPKGYLDSIAYTLGKALRHDRVVVIPSPDNVRNALLILREFIQFVLQAVASADEEVITEASVLPAVESNFGQDVPDSSAGLQTLVETALYALYAYPEPSPVAAIVGPEEVVEGQTYTYSATLTMSSTLLRQRLLSGCGDTATGCGRAVCLKQQLQQSADFGISSWDLPASSSGCIQLEYNNVSDDGAATLNISFKATVPSIPRGRFTKAHLMFYWCEAS</sequence>